<dbReference type="InterPro" id="IPR052727">
    <property type="entry name" value="Rab4/Rab5_effector"/>
</dbReference>
<dbReference type="PROSITE" id="PS50178">
    <property type="entry name" value="ZF_FYVE"/>
    <property type="match status" value="1"/>
</dbReference>
<proteinExistence type="predicted"/>
<protein>
    <recommendedName>
        <fullName evidence="5">FYVE-type domain-containing protein</fullName>
    </recommendedName>
</protein>
<dbReference type="AlphaFoldDB" id="A0A418B0V0"/>
<dbReference type="InterPro" id="IPR023393">
    <property type="entry name" value="START-like_dom_sf"/>
</dbReference>
<evidence type="ECO:0000313" key="7">
    <source>
        <dbReference type="Proteomes" id="UP000285060"/>
    </source>
</evidence>
<gene>
    <name evidence="6" type="ORF">DYB32_003341</name>
</gene>
<accession>A0A418B0V0</accession>
<dbReference type="SUPFAM" id="SSF55961">
    <property type="entry name" value="Bet v1-like"/>
    <property type="match status" value="1"/>
</dbReference>
<reference evidence="6 7" key="1">
    <citation type="submission" date="2018-08" db="EMBL/GenBank/DDBJ databases">
        <title>Aphanomyces genome sequencing and annotation.</title>
        <authorList>
            <person name="Minardi D."/>
            <person name="Oidtmann B."/>
            <person name="Van Der Giezen M."/>
            <person name="Studholme D.J."/>
        </authorList>
    </citation>
    <scope>NUCLEOTIDE SEQUENCE [LARGE SCALE GENOMIC DNA]</scope>
    <source>
        <strain evidence="6 7">NJM0002</strain>
    </source>
</reference>
<evidence type="ECO:0000313" key="6">
    <source>
        <dbReference type="EMBL" id="RHY31603.1"/>
    </source>
</evidence>
<evidence type="ECO:0000256" key="3">
    <source>
        <dbReference type="ARBA" id="ARBA00022833"/>
    </source>
</evidence>
<keyword evidence="1" id="KW-0479">Metal-binding</keyword>
<dbReference type="CDD" id="cd00065">
    <property type="entry name" value="FYVE_like_SF"/>
    <property type="match status" value="1"/>
</dbReference>
<dbReference type="EMBL" id="QUSY01000201">
    <property type="protein sequence ID" value="RHY31603.1"/>
    <property type="molecule type" value="Genomic_DNA"/>
</dbReference>
<keyword evidence="3" id="KW-0862">Zinc</keyword>
<evidence type="ECO:0000256" key="1">
    <source>
        <dbReference type="ARBA" id="ARBA00022723"/>
    </source>
</evidence>
<organism evidence="6 7">
    <name type="scientific">Aphanomyces invadans</name>
    <dbReference type="NCBI Taxonomy" id="157072"/>
    <lineage>
        <taxon>Eukaryota</taxon>
        <taxon>Sar</taxon>
        <taxon>Stramenopiles</taxon>
        <taxon>Oomycota</taxon>
        <taxon>Saprolegniomycetes</taxon>
        <taxon>Saprolegniales</taxon>
        <taxon>Verrucalvaceae</taxon>
        <taxon>Aphanomyces</taxon>
    </lineage>
</organism>
<dbReference type="InterPro" id="IPR017455">
    <property type="entry name" value="Znf_FYVE-rel"/>
</dbReference>
<dbReference type="Proteomes" id="UP000285060">
    <property type="component" value="Unassembled WGS sequence"/>
</dbReference>
<keyword evidence="7" id="KW-1185">Reference proteome</keyword>
<keyword evidence="2 4" id="KW-0863">Zinc-finger</keyword>
<dbReference type="PANTHER" id="PTHR13510:SF44">
    <property type="entry name" value="RABENOSYN-5"/>
    <property type="match status" value="1"/>
</dbReference>
<dbReference type="Gene3D" id="3.30.530.20">
    <property type="match status" value="1"/>
</dbReference>
<evidence type="ECO:0000256" key="4">
    <source>
        <dbReference type="PROSITE-ProRule" id="PRU00091"/>
    </source>
</evidence>
<comment type="caution">
    <text evidence="6">The sequence shown here is derived from an EMBL/GenBank/DDBJ whole genome shotgun (WGS) entry which is preliminary data.</text>
</comment>
<dbReference type="VEuPathDB" id="FungiDB:H310_05350"/>
<feature type="domain" description="FYVE-type" evidence="5">
    <location>
        <begin position="285"/>
        <end position="343"/>
    </location>
</feature>
<dbReference type="PANTHER" id="PTHR13510">
    <property type="entry name" value="FYVE-FINGER-CONTAINING RAB5 EFFECTOR PROTEIN RABENOSYN-5-RELATED"/>
    <property type="match status" value="1"/>
</dbReference>
<evidence type="ECO:0000256" key="2">
    <source>
        <dbReference type="ARBA" id="ARBA00022771"/>
    </source>
</evidence>
<name>A0A418B0V0_9STRA</name>
<dbReference type="GO" id="GO:0008270">
    <property type="term" value="F:zinc ion binding"/>
    <property type="evidence" value="ECO:0007669"/>
    <property type="project" value="UniProtKB-KW"/>
</dbReference>
<evidence type="ECO:0000259" key="5">
    <source>
        <dbReference type="PROSITE" id="PS50178"/>
    </source>
</evidence>
<sequence>MARSRQPHYPLPSTYFACPPLSKKEEAHFVNLGEQSLRLFVENALNPIDMSWTSHGEHGGMRVFEGPPDRRNKSTNLVPHRAMSTIHGTLKEVAMLHAYETRELCLHHVARFKASSSSSHHLLDLIPLYNFVERTEDTPLRQTYVMWRAVSVSNVPMVKDRDFLYLESQDEFTLEDGRRGWAYCQHSIALPSCPPQALSAMSLLRGSFYHTGCIFMESVDYPGVLDVRGHFAIDFKGSMPMWLRRLCIQKQAAQIGKLEQHVHEFRLTAVPIRSIDDCESVLPKQCSLCTRSLSKLFALSTTSSPKQHCCQVCGLVVCTRCNQRWQRQDEVINVCINCSKHIRHRESMGWQVYSTRGGRDSVGTMVLNRPSRSRMLLSITAPTPTPHSHPRSVLPVVTLGQGDHGVTHRSTHPPNATETMDMTAFVERQTRVREAKRERIRQAMYNELPPGMDRFVALDTVRSDHTVNTRLHDSIVKVHDLLEQQSHLSDNEVDSTKDSHDQDRSVVLLDSVAVTSDHVAHLLSTRDVPSRAITAEPTHSLGHGSCASSLSSLDSTISYVEEPHDKSNVHLVLPAVDAYDRNDAPSLSRLVSQVFQA</sequence>